<dbReference type="RefSeq" id="WP_179824157.1">
    <property type="nucleotide sequence ID" value="NZ_JACCFS010000001.1"/>
</dbReference>
<evidence type="ECO:0000259" key="1">
    <source>
        <dbReference type="Pfam" id="PF11716"/>
    </source>
</evidence>
<dbReference type="EMBL" id="JACCFS010000001">
    <property type="protein sequence ID" value="NYJ35162.1"/>
    <property type="molecule type" value="Genomic_DNA"/>
</dbReference>
<feature type="domain" description="Mycothiol-dependent maleylpyruvate isomerase metal-binding" evidence="1">
    <location>
        <begin position="11"/>
        <end position="100"/>
    </location>
</feature>
<comment type="caution">
    <text evidence="2">The sequence shown here is derived from an EMBL/GenBank/DDBJ whole genome shotgun (WGS) entry which is preliminary data.</text>
</comment>
<sequence length="211" mass="23349">MDPDSAWTIIEEQRRSLADLLEGLSETQWETPSLCAGWRVRDVAGHVALAPQLTSLSRAAVELVRARGDYDRMVHDVSVRHARRPGADLVAELRDHAASRDLVVLTDHRNILFDILVHGQDIALPLGLERPVPVGAARASLDRVWDMGWPFRARRRLRGLRLAATDTAWSRGEGPLVEGPAWALLMLLTGRTAALDRLGGPGTRALTERVR</sequence>
<proteinExistence type="predicted"/>
<dbReference type="Gene3D" id="1.20.120.450">
    <property type="entry name" value="dinb family like domain"/>
    <property type="match status" value="1"/>
</dbReference>
<dbReference type="AlphaFoldDB" id="A0A7Z0JAU8"/>
<gene>
    <name evidence="2" type="ORF">HNR10_003043</name>
</gene>
<keyword evidence="3" id="KW-1185">Reference proteome</keyword>
<reference evidence="2 3" key="1">
    <citation type="submission" date="2020-07" db="EMBL/GenBank/DDBJ databases">
        <title>Sequencing the genomes of 1000 actinobacteria strains.</title>
        <authorList>
            <person name="Klenk H.-P."/>
        </authorList>
    </citation>
    <scope>NUCLEOTIDE SEQUENCE [LARGE SCALE GENOMIC DNA]</scope>
    <source>
        <strain evidence="2 3">DSM 44442</strain>
    </source>
</reference>
<dbReference type="NCBIfam" id="TIGR03083">
    <property type="entry name" value="maleylpyruvate isomerase family mycothiol-dependent enzyme"/>
    <property type="match status" value="1"/>
</dbReference>
<accession>A0A7Z0JAU8</accession>
<organism evidence="2 3">
    <name type="scientific">Nocardiopsis aegyptia</name>
    <dbReference type="NCBI Taxonomy" id="220378"/>
    <lineage>
        <taxon>Bacteria</taxon>
        <taxon>Bacillati</taxon>
        <taxon>Actinomycetota</taxon>
        <taxon>Actinomycetes</taxon>
        <taxon>Streptosporangiales</taxon>
        <taxon>Nocardiopsidaceae</taxon>
        <taxon>Nocardiopsis</taxon>
    </lineage>
</organism>
<evidence type="ECO:0000313" key="2">
    <source>
        <dbReference type="EMBL" id="NYJ35162.1"/>
    </source>
</evidence>
<dbReference type="InterPro" id="IPR017517">
    <property type="entry name" value="Maleyloyr_isom"/>
</dbReference>
<name>A0A7Z0JAU8_9ACTN</name>
<dbReference type="InterPro" id="IPR024344">
    <property type="entry name" value="MDMPI_metal-binding"/>
</dbReference>
<dbReference type="GO" id="GO:0046872">
    <property type="term" value="F:metal ion binding"/>
    <property type="evidence" value="ECO:0007669"/>
    <property type="project" value="InterPro"/>
</dbReference>
<dbReference type="Proteomes" id="UP000572051">
    <property type="component" value="Unassembled WGS sequence"/>
</dbReference>
<dbReference type="SUPFAM" id="SSF109854">
    <property type="entry name" value="DinB/YfiT-like putative metalloenzymes"/>
    <property type="match status" value="1"/>
</dbReference>
<evidence type="ECO:0000313" key="3">
    <source>
        <dbReference type="Proteomes" id="UP000572051"/>
    </source>
</evidence>
<dbReference type="InterPro" id="IPR034660">
    <property type="entry name" value="DinB/YfiT-like"/>
</dbReference>
<protein>
    <submittedName>
        <fullName evidence="2">Uncharacterized protein (TIGR03083 family)</fullName>
    </submittedName>
</protein>
<dbReference type="Pfam" id="PF11716">
    <property type="entry name" value="MDMPI_N"/>
    <property type="match status" value="1"/>
</dbReference>